<dbReference type="Proteomes" id="UP000714625">
    <property type="component" value="Unassembled WGS sequence"/>
</dbReference>
<dbReference type="AlphaFoldDB" id="A0AA36XPB3"/>
<evidence type="ECO:0000313" key="2">
    <source>
        <dbReference type="EMBL" id="EGQ9136259.1"/>
    </source>
</evidence>
<reference evidence="2" key="2">
    <citation type="submission" date="2019-11" db="EMBL/GenBank/DDBJ databases">
        <authorList>
            <consortium name="PulseNet: The National Subtyping Network for Foodborne Disease Surveillance"/>
            <person name="Tarr C.L."/>
            <person name="Trees E."/>
            <person name="Katz L.S."/>
            <person name="Carleton-Romer H.A."/>
            <person name="Stroika S."/>
            <person name="Kucerova Z."/>
            <person name="Roache K.F."/>
            <person name="Sabol A.L."/>
            <person name="Besser J."/>
            <person name="Gerner-Smidt P."/>
        </authorList>
    </citation>
    <scope>NUCLEOTIDE SEQUENCE</scope>
    <source>
        <strain evidence="2">PNUSAV001129</strain>
    </source>
</reference>
<sequence length="204" mass="22462">MLNKAEYKENSELNTSDYELTERNKEKIDECLKERQEAIDARAGEEGYNAQIGNINQQSAKIGELAADDFVRSKRPNAKLLHPKDIGTSISKPGDFDMVYLSDDPEEIIIVEAKGGSSPLGSRKIGNEAYQQGTSKYAAEIVKLMSENKEGTTEKLAADEIQFAAFSGIPIRYIHTQASIPESGKASDVKLEVAEFKIDSEGLK</sequence>
<feature type="region of interest" description="Disordered" evidence="1">
    <location>
        <begin position="1"/>
        <end position="23"/>
    </location>
</feature>
<dbReference type="InterPro" id="IPR049762">
    <property type="entry name" value="PoNe_dom"/>
</dbReference>
<comment type="caution">
    <text evidence="2">The sequence shown here is derived from an EMBL/GenBank/DDBJ whole genome shotgun (WGS) entry which is preliminary data.</text>
</comment>
<evidence type="ECO:0000313" key="3">
    <source>
        <dbReference type="EMBL" id="PNP26869.1"/>
    </source>
</evidence>
<proteinExistence type="predicted"/>
<name>A0AA36XPB3_VIBAL</name>
<accession>A0AA36XPB3</accession>
<gene>
    <name evidence="3" type="ORF">AL553_010615</name>
    <name evidence="2" type="ORF">GHY86_14050</name>
</gene>
<evidence type="ECO:0000313" key="5">
    <source>
        <dbReference type="Proteomes" id="UP000714625"/>
    </source>
</evidence>
<feature type="compositionally biased region" description="Basic and acidic residues" evidence="1">
    <location>
        <begin position="1"/>
        <end position="11"/>
    </location>
</feature>
<evidence type="ECO:0000313" key="4">
    <source>
        <dbReference type="Proteomes" id="UP000054316"/>
    </source>
</evidence>
<dbReference type="EMBL" id="AAXMUW010000027">
    <property type="protein sequence ID" value="EGQ9136259.1"/>
    <property type="molecule type" value="Genomic_DNA"/>
</dbReference>
<evidence type="ECO:0000256" key="1">
    <source>
        <dbReference type="SAM" id="MobiDB-lite"/>
    </source>
</evidence>
<organism evidence="2 5">
    <name type="scientific">Vibrio alginolyticus</name>
    <dbReference type="NCBI Taxonomy" id="663"/>
    <lineage>
        <taxon>Bacteria</taxon>
        <taxon>Pseudomonadati</taxon>
        <taxon>Pseudomonadota</taxon>
        <taxon>Gammaproteobacteria</taxon>
        <taxon>Vibrionales</taxon>
        <taxon>Vibrionaceae</taxon>
        <taxon>Vibrio</taxon>
    </lineage>
</organism>
<dbReference type="Proteomes" id="UP000054316">
    <property type="component" value="Unassembled WGS sequence"/>
</dbReference>
<keyword evidence="4" id="KW-1185">Reference proteome</keyword>
<protein>
    <submittedName>
        <fullName evidence="2">Uncharacterized protein</fullName>
    </submittedName>
</protein>
<dbReference type="EMBL" id="LOSN02000001">
    <property type="protein sequence ID" value="PNP26869.1"/>
    <property type="molecule type" value="Genomic_DNA"/>
</dbReference>
<reference evidence="3 4" key="1">
    <citation type="submission" date="2017-12" db="EMBL/GenBank/DDBJ databases">
        <title>FDA dAtabase for Regulatory Grade micrObial Sequences (FDA-ARGOS): Supporting development and validation of Infectious Disease Dx tests.</title>
        <authorList>
            <person name="Hoffmann M."/>
            <person name="Allard M."/>
            <person name="Evans P."/>
            <person name="Brown E."/>
            <person name="Tallon L.J."/>
            <person name="Sadzewicz L."/>
            <person name="Sengamalay N."/>
            <person name="Ott S."/>
            <person name="Godinez A."/>
            <person name="Nagaraj S."/>
            <person name="Vavikolanu K."/>
            <person name="Aluvathingal J."/>
            <person name="Nadendla S."/>
            <person name="Hobson J."/>
            <person name="Sichtig H."/>
        </authorList>
    </citation>
    <scope>NUCLEOTIDE SEQUENCE [LARGE SCALE GENOMIC DNA]</scope>
    <source>
        <strain evidence="4">ATCC 17749</strain>
        <strain evidence="3">FDAARGOS_97</strain>
    </source>
</reference>
<dbReference type="CDD" id="cd20739">
    <property type="entry name" value="PoNe_DUF637"/>
    <property type="match status" value="1"/>
</dbReference>